<dbReference type="Ensembl" id="ENSSMRT00000009793.1">
    <property type="protein sequence ID" value="ENSSMRP00000008374.1"/>
    <property type="gene ID" value="ENSSMRG00000006711.1"/>
</dbReference>
<organism evidence="1 2">
    <name type="scientific">Salvator merianae</name>
    <name type="common">Argentine black and white tegu</name>
    <name type="synonym">Tupinambis merianae</name>
    <dbReference type="NCBI Taxonomy" id="96440"/>
    <lineage>
        <taxon>Eukaryota</taxon>
        <taxon>Metazoa</taxon>
        <taxon>Chordata</taxon>
        <taxon>Craniata</taxon>
        <taxon>Vertebrata</taxon>
        <taxon>Euteleostomi</taxon>
        <taxon>Lepidosauria</taxon>
        <taxon>Squamata</taxon>
        <taxon>Bifurcata</taxon>
        <taxon>Unidentata</taxon>
        <taxon>Episquamata</taxon>
        <taxon>Laterata</taxon>
        <taxon>Teiioidea</taxon>
        <taxon>Teiidae</taxon>
        <taxon>Salvator</taxon>
    </lineage>
</organism>
<dbReference type="Proteomes" id="UP000694421">
    <property type="component" value="Unplaced"/>
</dbReference>
<evidence type="ECO:0000313" key="1">
    <source>
        <dbReference type="Ensembl" id="ENSSMRP00000008374.1"/>
    </source>
</evidence>
<dbReference type="AlphaFoldDB" id="A0A8D0BHE8"/>
<keyword evidence="2" id="KW-1185">Reference proteome</keyword>
<reference evidence="1" key="2">
    <citation type="submission" date="2025-09" db="UniProtKB">
        <authorList>
            <consortium name="Ensembl"/>
        </authorList>
    </citation>
    <scope>IDENTIFICATION</scope>
</reference>
<accession>A0A8D0BHE8</accession>
<sequence length="47" mass="5174">MAGHDVGTQHQFTGIKKYFNSYTIIGRRNCLCCPITASTPGRGCEHC</sequence>
<evidence type="ECO:0000313" key="2">
    <source>
        <dbReference type="Proteomes" id="UP000694421"/>
    </source>
</evidence>
<protein>
    <submittedName>
        <fullName evidence="1">Uncharacterized protein</fullName>
    </submittedName>
</protein>
<reference evidence="1" key="1">
    <citation type="submission" date="2025-08" db="UniProtKB">
        <authorList>
            <consortium name="Ensembl"/>
        </authorList>
    </citation>
    <scope>IDENTIFICATION</scope>
</reference>
<dbReference type="GeneTree" id="ENSGT01030000236538"/>
<name>A0A8D0BHE8_SALMN</name>
<proteinExistence type="predicted"/>
<dbReference type="Pfam" id="PF14960">
    <property type="entry name" value="ATP_synth_reg"/>
    <property type="match status" value="1"/>
</dbReference>
<dbReference type="InterPro" id="IPR009125">
    <property type="entry name" value="ATPMK"/>
</dbReference>